<dbReference type="Proteomes" id="UP000809243">
    <property type="component" value="Unassembled WGS sequence"/>
</dbReference>
<evidence type="ECO:0000313" key="1">
    <source>
        <dbReference type="EMBL" id="MBN2066895.1"/>
    </source>
</evidence>
<reference evidence="1" key="1">
    <citation type="submission" date="2021-01" db="EMBL/GenBank/DDBJ databases">
        <title>Active Sulfur Cycling in an Early Earth Analoge.</title>
        <authorList>
            <person name="Hahn C.R."/>
            <person name="Youssef N.H."/>
            <person name="Elshahed M."/>
        </authorList>
    </citation>
    <scope>NUCLEOTIDE SEQUENCE</scope>
    <source>
        <strain evidence="1">Zod_Metabat.1151</strain>
    </source>
</reference>
<proteinExistence type="predicted"/>
<comment type="caution">
    <text evidence="1">The sequence shown here is derived from an EMBL/GenBank/DDBJ whole genome shotgun (WGS) entry which is preliminary data.</text>
</comment>
<protein>
    <submittedName>
        <fullName evidence="1">Uncharacterized protein</fullName>
    </submittedName>
</protein>
<gene>
    <name evidence="1" type="ORF">JW744_00320</name>
</gene>
<dbReference type="EMBL" id="JAFGDB010000006">
    <property type="protein sequence ID" value="MBN2066895.1"/>
    <property type="molecule type" value="Genomic_DNA"/>
</dbReference>
<accession>A0A938YQB7</accession>
<organism evidence="1 2">
    <name type="scientific">Candidatus Iainarchaeum sp</name>
    <dbReference type="NCBI Taxonomy" id="3101447"/>
    <lineage>
        <taxon>Archaea</taxon>
        <taxon>Candidatus Iainarchaeota</taxon>
        <taxon>Candidatus Iainarchaeia</taxon>
        <taxon>Candidatus Iainarchaeales</taxon>
        <taxon>Candidatus Iainarchaeaceae</taxon>
        <taxon>Candidatus Iainarchaeum</taxon>
    </lineage>
</organism>
<evidence type="ECO:0000313" key="2">
    <source>
        <dbReference type="Proteomes" id="UP000809243"/>
    </source>
</evidence>
<name>A0A938YQB7_9ARCH</name>
<dbReference type="AlphaFoldDB" id="A0A938YQB7"/>
<sequence length="74" mass="8172">MESKDKLLAESIGQIVSVFYNDTFSSVSFKVGTFLDFDSYSLKILENGNQTPTLIPRSKCIRLEIAGGNEHVDG</sequence>